<evidence type="ECO:0000313" key="8">
    <source>
        <dbReference type="Proteomes" id="UP000462212"/>
    </source>
</evidence>
<feature type="domain" description="Peptidase S54 rhomboid" evidence="6">
    <location>
        <begin position="60"/>
        <end position="202"/>
    </location>
</feature>
<feature type="transmembrane region" description="Helical" evidence="5">
    <location>
        <begin position="22"/>
        <end position="43"/>
    </location>
</feature>
<evidence type="ECO:0000256" key="4">
    <source>
        <dbReference type="ARBA" id="ARBA00023136"/>
    </source>
</evidence>
<evidence type="ECO:0000256" key="3">
    <source>
        <dbReference type="ARBA" id="ARBA00022989"/>
    </source>
</evidence>
<proteinExistence type="predicted"/>
<dbReference type="PANTHER" id="PTHR13304:SF0">
    <property type="entry name" value="GLYCOSYLPHOSPHATIDYLINOSITOL ANCHOR ATTACHMENT 1 PROTEIN"/>
    <property type="match status" value="1"/>
</dbReference>
<dbReference type="InterPro" id="IPR035952">
    <property type="entry name" value="Rhomboid-like_sf"/>
</dbReference>
<feature type="transmembrane region" description="Helical" evidence="5">
    <location>
        <begin position="95"/>
        <end position="116"/>
    </location>
</feature>
<dbReference type="Pfam" id="PF04114">
    <property type="entry name" value="Gaa1"/>
    <property type="match status" value="1"/>
</dbReference>
<keyword evidence="4 5" id="KW-0472">Membrane</keyword>
<dbReference type="EMBL" id="QGMJ01000802">
    <property type="protein sequence ID" value="TVY33436.1"/>
    <property type="molecule type" value="Genomic_DNA"/>
</dbReference>
<evidence type="ECO:0000313" key="7">
    <source>
        <dbReference type="EMBL" id="TVY33436.1"/>
    </source>
</evidence>
<dbReference type="AlphaFoldDB" id="A0A8H8RFR0"/>
<dbReference type="Gene3D" id="1.20.1540.10">
    <property type="entry name" value="Rhomboid-like"/>
    <property type="match status" value="1"/>
</dbReference>
<name>A0A8H8RFR0_9HELO</name>
<feature type="transmembrane region" description="Helical" evidence="5">
    <location>
        <begin position="122"/>
        <end position="143"/>
    </location>
</feature>
<comment type="subcellular location">
    <subcellularLocation>
        <location evidence="1">Membrane</location>
        <topology evidence="1">Multi-pass membrane protein</topology>
    </subcellularLocation>
</comment>
<keyword evidence="2 5" id="KW-0812">Transmembrane</keyword>
<gene>
    <name evidence="7" type="primary">rbd-2</name>
    <name evidence="7" type="ORF">LSUB1_G004716</name>
</gene>
<dbReference type="SUPFAM" id="SSF144091">
    <property type="entry name" value="Rhomboid-like"/>
    <property type="match status" value="1"/>
</dbReference>
<dbReference type="GO" id="GO:0004252">
    <property type="term" value="F:serine-type endopeptidase activity"/>
    <property type="evidence" value="ECO:0007669"/>
    <property type="project" value="InterPro"/>
</dbReference>
<dbReference type="GO" id="GO:0042765">
    <property type="term" value="C:GPI-anchor transamidase complex"/>
    <property type="evidence" value="ECO:0007669"/>
    <property type="project" value="InterPro"/>
</dbReference>
<dbReference type="PANTHER" id="PTHR13304">
    <property type="entry name" value="GLYCOSYLPHOSPHATIDYLINOSITOL ANCHOR ATTACHMENT 1 PROTEIN"/>
    <property type="match status" value="1"/>
</dbReference>
<comment type="caution">
    <text evidence="7">The sequence shown here is derived from an EMBL/GenBank/DDBJ whole genome shotgun (WGS) entry which is preliminary data.</text>
</comment>
<dbReference type="OrthoDB" id="445301at2759"/>
<reference evidence="7 8" key="1">
    <citation type="submission" date="2018-05" db="EMBL/GenBank/DDBJ databases">
        <title>Genome sequencing and assembly of the regulated plant pathogen Lachnellula willkommii and related sister species for the development of diagnostic species identification markers.</title>
        <authorList>
            <person name="Giroux E."/>
            <person name="Bilodeau G."/>
        </authorList>
    </citation>
    <scope>NUCLEOTIDE SEQUENCE [LARGE SCALE GENOMIC DNA]</scope>
    <source>
        <strain evidence="7 8">CBS 197.66</strain>
    </source>
</reference>
<dbReference type="Proteomes" id="UP000462212">
    <property type="component" value="Unassembled WGS sequence"/>
</dbReference>
<dbReference type="InterPro" id="IPR007246">
    <property type="entry name" value="Gaa1"/>
</dbReference>
<feature type="transmembrane region" description="Helical" evidence="5">
    <location>
        <begin position="681"/>
        <end position="702"/>
    </location>
</feature>
<feature type="transmembrane region" description="Helical" evidence="5">
    <location>
        <begin position="302"/>
        <end position="323"/>
    </location>
</feature>
<keyword evidence="8" id="KW-1185">Reference proteome</keyword>
<sequence>MAPSLPQFSAARMRSYIFRLPLFTRSMIFVIVLLWVLGMQSVWDVQAWGALVPNEIGLASMYRTNTFPLVHVGFFHALMNILALTPLLERFEAEYGTLTTLAMFLGPLSTIPALLYTFIERGILGMNTTVLGASIWVFTLLAMEAVKTYKTNPHFLLGTTQIPTWITPLVMVLFVSFLIPNTSFLGHICGLAFGYGWGLGYLKFLAPPEWALRWIEGKLNLLGRLPHYVSVDQKTYGRFGVLPTTNPSSDNISMGSSQRLGPLDLKIIRICAVHHFPLCNSNTNCHKATTSLLRRDPRLLKVPPYLSFLCILIGVAWLLLLPLDDYSRGTYISENALLPGQVHTYFAGSDQNVFRGYKHEVDALGERSNVEVNDKLEELFKASGLKLRGRRAWRNVDGVLNRSGVALVLTLARYFKRWSLWSKDIIFLVTADSRAGPQAWVDAYHDTHQSPAIESLPVKSGALQGAVVIDYPFDHRFESLHIVYDGINGQLPNLDLLNTVVAIASGQMGIGASLQQMWQHTDSYQDRLKTMLRGMLNQGLGHASGPHSSFIPYHVDAITLQPYGEGWQDEMAMGRVIESTFRSLNNLLEHLHQSFFFYLLMQANRFVSIGTYLPSAMLVACNFTIMAIFLWVKSGAPLPTKPTVGSTAQSAEKAPPLAVIQEGDAKAIVPEETLAVRERELFLPLAVVAGSQFLGVLPLYLFNHTSAPVSTYPFSLSFTPN</sequence>
<protein>
    <submittedName>
        <fullName evidence="7">Rhomboid protein</fullName>
    </submittedName>
</protein>
<accession>A0A8H8RFR0</accession>
<feature type="transmembrane region" description="Helical" evidence="5">
    <location>
        <begin position="69"/>
        <end position="88"/>
    </location>
</feature>
<feature type="transmembrane region" description="Helical" evidence="5">
    <location>
        <begin position="612"/>
        <end position="632"/>
    </location>
</feature>
<dbReference type="Pfam" id="PF01694">
    <property type="entry name" value="Rhomboid"/>
    <property type="match status" value="1"/>
</dbReference>
<evidence type="ECO:0000256" key="5">
    <source>
        <dbReference type="SAM" id="Phobius"/>
    </source>
</evidence>
<evidence type="ECO:0000256" key="2">
    <source>
        <dbReference type="ARBA" id="ARBA00022692"/>
    </source>
</evidence>
<feature type="transmembrane region" description="Helical" evidence="5">
    <location>
        <begin position="155"/>
        <end position="179"/>
    </location>
</feature>
<organism evidence="7 8">
    <name type="scientific">Lachnellula subtilissima</name>
    <dbReference type="NCBI Taxonomy" id="602034"/>
    <lineage>
        <taxon>Eukaryota</taxon>
        <taxon>Fungi</taxon>
        <taxon>Dikarya</taxon>
        <taxon>Ascomycota</taxon>
        <taxon>Pezizomycotina</taxon>
        <taxon>Leotiomycetes</taxon>
        <taxon>Helotiales</taxon>
        <taxon>Lachnaceae</taxon>
        <taxon>Lachnellula</taxon>
    </lineage>
</organism>
<evidence type="ECO:0000259" key="6">
    <source>
        <dbReference type="Pfam" id="PF01694"/>
    </source>
</evidence>
<dbReference type="InterPro" id="IPR022764">
    <property type="entry name" value="Peptidase_S54_rhomboid_dom"/>
</dbReference>
<evidence type="ECO:0000256" key="1">
    <source>
        <dbReference type="ARBA" id="ARBA00004141"/>
    </source>
</evidence>
<dbReference type="GO" id="GO:0016255">
    <property type="term" value="P:attachment of GPI anchor to protein"/>
    <property type="evidence" value="ECO:0007669"/>
    <property type="project" value="TreeGrafter"/>
</dbReference>
<keyword evidence="3 5" id="KW-1133">Transmembrane helix</keyword>
<feature type="transmembrane region" description="Helical" evidence="5">
    <location>
        <begin position="185"/>
        <end position="206"/>
    </location>
</feature>